<dbReference type="EMBL" id="BOPG01000120">
    <property type="protein sequence ID" value="GIJ64542.1"/>
    <property type="molecule type" value="Genomic_DNA"/>
</dbReference>
<evidence type="ECO:0000256" key="2">
    <source>
        <dbReference type="ARBA" id="ARBA00023015"/>
    </source>
</evidence>
<evidence type="ECO:0000256" key="5">
    <source>
        <dbReference type="ARBA" id="ARBA00023163"/>
    </source>
</evidence>
<dbReference type="PANTHER" id="PTHR43133:SF50">
    <property type="entry name" value="ECF RNA POLYMERASE SIGMA FACTOR SIGM"/>
    <property type="match status" value="1"/>
</dbReference>
<evidence type="ECO:0000313" key="8">
    <source>
        <dbReference type="EMBL" id="GIJ64542.1"/>
    </source>
</evidence>
<feature type="domain" description="RNA polymerase sigma-70 region 2" evidence="6">
    <location>
        <begin position="20"/>
        <end position="78"/>
    </location>
</feature>
<dbReference type="InterPro" id="IPR013325">
    <property type="entry name" value="RNA_pol_sigma_r2"/>
</dbReference>
<dbReference type="InterPro" id="IPR013324">
    <property type="entry name" value="RNA_pol_sigma_r3/r4-like"/>
</dbReference>
<dbReference type="PANTHER" id="PTHR43133">
    <property type="entry name" value="RNA POLYMERASE ECF-TYPE SIGMA FACTO"/>
    <property type="match status" value="1"/>
</dbReference>
<gene>
    <name evidence="8" type="ORF">Vau01_120580</name>
</gene>
<dbReference type="Proteomes" id="UP000612585">
    <property type="component" value="Unassembled WGS sequence"/>
</dbReference>
<comment type="similarity">
    <text evidence="1">Belongs to the sigma-70 factor family. ECF subfamily.</text>
</comment>
<keyword evidence="4" id="KW-0238">DNA-binding</keyword>
<evidence type="ECO:0000256" key="3">
    <source>
        <dbReference type="ARBA" id="ARBA00023082"/>
    </source>
</evidence>
<keyword evidence="9" id="KW-1185">Reference proteome</keyword>
<dbReference type="InterPro" id="IPR013249">
    <property type="entry name" value="RNA_pol_sigma70_r4_t2"/>
</dbReference>
<evidence type="ECO:0000313" key="9">
    <source>
        <dbReference type="Proteomes" id="UP000612585"/>
    </source>
</evidence>
<proteinExistence type="inferred from homology"/>
<keyword evidence="5" id="KW-0804">Transcription</keyword>
<dbReference type="Gene3D" id="1.10.1740.10">
    <property type="match status" value="1"/>
</dbReference>
<dbReference type="InterPro" id="IPR014284">
    <property type="entry name" value="RNA_pol_sigma-70_dom"/>
</dbReference>
<evidence type="ECO:0000256" key="1">
    <source>
        <dbReference type="ARBA" id="ARBA00010641"/>
    </source>
</evidence>
<dbReference type="RefSeq" id="WP_204013451.1">
    <property type="nucleotide sequence ID" value="NZ_BOPG01000120.1"/>
</dbReference>
<dbReference type="SUPFAM" id="SSF88946">
    <property type="entry name" value="Sigma2 domain of RNA polymerase sigma factors"/>
    <property type="match status" value="1"/>
</dbReference>
<dbReference type="Gene3D" id="1.10.10.10">
    <property type="entry name" value="Winged helix-like DNA-binding domain superfamily/Winged helix DNA-binding domain"/>
    <property type="match status" value="1"/>
</dbReference>
<dbReference type="Pfam" id="PF04542">
    <property type="entry name" value="Sigma70_r2"/>
    <property type="match status" value="1"/>
</dbReference>
<dbReference type="CDD" id="cd06171">
    <property type="entry name" value="Sigma70_r4"/>
    <property type="match status" value="1"/>
</dbReference>
<dbReference type="InterPro" id="IPR039425">
    <property type="entry name" value="RNA_pol_sigma-70-like"/>
</dbReference>
<protein>
    <submittedName>
        <fullName evidence="8">RNA polymerase sigma24 factor</fullName>
    </submittedName>
</protein>
<dbReference type="SUPFAM" id="SSF88659">
    <property type="entry name" value="Sigma3 and sigma4 domains of RNA polymerase sigma factors"/>
    <property type="match status" value="1"/>
</dbReference>
<organism evidence="8 9">
    <name type="scientific">Virgisporangium aurantiacum</name>
    <dbReference type="NCBI Taxonomy" id="175570"/>
    <lineage>
        <taxon>Bacteria</taxon>
        <taxon>Bacillati</taxon>
        <taxon>Actinomycetota</taxon>
        <taxon>Actinomycetes</taxon>
        <taxon>Micromonosporales</taxon>
        <taxon>Micromonosporaceae</taxon>
        <taxon>Virgisporangium</taxon>
    </lineage>
</organism>
<feature type="domain" description="RNA polymerase sigma factor 70 region 4 type 2" evidence="7">
    <location>
        <begin position="106"/>
        <end position="157"/>
    </location>
</feature>
<evidence type="ECO:0000259" key="6">
    <source>
        <dbReference type="Pfam" id="PF04542"/>
    </source>
</evidence>
<dbReference type="GO" id="GO:0016987">
    <property type="term" value="F:sigma factor activity"/>
    <property type="evidence" value="ECO:0007669"/>
    <property type="project" value="UniProtKB-KW"/>
</dbReference>
<evidence type="ECO:0000256" key="4">
    <source>
        <dbReference type="ARBA" id="ARBA00023125"/>
    </source>
</evidence>
<dbReference type="GO" id="GO:0003677">
    <property type="term" value="F:DNA binding"/>
    <property type="evidence" value="ECO:0007669"/>
    <property type="project" value="UniProtKB-KW"/>
</dbReference>
<name>A0A8J4EA96_9ACTN</name>
<dbReference type="Pfam" id="PF08281">
    <property type="entry name" value="Sigma70_r4_2"/>
    <property type="match status" value="1"/>
</dbReference>
<dbReference type="NCBIfam" id="TIGR02937">
    <property type="entry name" value="sigma70-ECF"/>
    <property type="match status" value="1"/>
</dbReference>
<dbReference type="GO" id="GO:0006352">
    <property type="term" value="P:DNA-templated transcription initiation"/>
    <property type="evidence" value="ECO:0007669"/>
    <property type="project" value="InterPro"/>
</dbReference>
<dbReference type="InterPro" id="IPR036388">
    <property type="entry name" value="WH-like_DNA-bd_sf"/>
</dbReference>
<dbReference type="InterPro" id="IPR007627">
    <property type="entry name" value="RNA_pol_sigma70_r2"/>
</dbReference>
<reference evidence="8" key="1">
    <citation type="submission" date="2021-01" db="EMBL/GenBank/DDBJ databases">
        <title>Whole genome shotgun sequence of Virgisporangium aurantiacum NBRC 16421.</title>
        <authorList>
            <person name="Komaki H."/>
            <person name="Tamura T."/>
        </authorList>
    </citation>
    <scope>NUCLEOTIDE SEQUENCE</scope>
    <source>
        <strain evidence="8">NBRC 16421</strain>
    </source>
</reference>
<keyword evidence="3" id="KW-0731">Sigma factor</keyword>
<accession>A0A8J4EA96</accession>
<sequence>MKSGGTELDFEEYAQARVVRLRQRAYLLCRDWHLAQDLTQITLSRLYASWRKVVKADNIDAYAAKVMVRVFLDHKRLKSSHEVVSDTMPSASAVVDGSGGPELRLTLMEALGRLGPRARAIVVLRYWEDHSVDTVAELLGVTPSLVKTQSMRALAELRALLGTDLATLVG</sequence>
<evidence type="ECO:0000259" key="7">
    <source>
        <dbReference type="Pfam" id="PF08281"/>
    </source>
</evidence>
<comment type="caution">
    <text evidence="8">The sequence shown here is derived from an EMBL/GenBank/DDBJ whole genome shotgun (WGS) entry which is preliminary data.</text>
</comment>
<keyword evidence="2" id="KW-0805">Transcription regulation</keyword>
<dbReference type="AlphaFoldDB" id="A0A8J4EA96"/>